<name>A0A816UBY5_BRANA</name>
<evidence type="ECO:0000256" key="1">
    <source>
        <dbReference type="SAM" id="MobiDB-lite"/>
    </source>
</evidence>
<feature type="region of interest" description="Disordered" evidence="1">
    <location>
        <begin position="84"/>
        <end position="109"/>
    </location>
</feature>
<dbReference type="PANTHER" id="PTHR45786:SF66">
    <property type="entry name" value="HOOK MOTIF PROTEIN, PUTATIVE-RELATED"/>
    <property type="match status" value="1"/>
</dbReference>
<organism evidence="3">
    <name type="scientific">Brassica napus</name>
    <name type="common">Rape</name>
    <dbReference type="NCBI Taxonomy" id="3708"/>
    <lineage>
        <taxon>Eukaryota</taxon>
        <taxon>Viridiplantae</taxon>
        <taxon>Streptophyta</taxon>
        <taxon>Embryophyta</taxon>
        <taxon>Tracheophyta</taxon>
        <taxon>Spermatophyta</taxon>
        <taxon>Magnoliopsida</taxon>
        <taxon>eudicotyledons</taxon>
        <taxon>Gunneridae</taxon>
        <taxon>Pentapetalae</taxon>
        <taxon>rosids</taxon>
        <taxon>malvids</taxon>
        <taxon>Brassicales</taxon>
        <taxon>Brassicaceae</taxon>
        <taxon>Brassiceae</taxon>
        <taxon>Brassica</taxon>
    </lineage>
</organism>
<dbReference type="AlphaFoldDB" id="A0A816UBY5"/>
<feature type="region of interest" description="Disordered" evidence="1">
    <location>
        <begin position="1"/>
        <end position="40"/>
    </location>
</feature>
<sequence length="722" mass="83101">MIGTSSSTVSSGEVLMLEGNSQNDSEECKTPSAKRKEEDADLPDITSTFKKLCTSIKMEKGKGRVTLHKKNVFHFISLDTTDSEYETEDVDGPSSTAATKGKNKDEYTDEGDPKYTCSHCGAMMWYGERLNKRRNAKNPTFSLCCMQGQVQLPLLKEPPSVLKRLMEGDDSESKHFQKNMRPYNMIFSFSSLGEKVKRSAQKRKGPPVLVLQGENYHLMGSLTPNNDSQAKFGQLYIADTENEVDNRAKCLRSGRQGLQTNKKDTLRKDIIEKLIKMLDEVNPYVKKDIVLQKKSGNLLRINEIHASYLALQYSLLFTYGEDGFRLGIKKGVTKATKKQKKPNISMRQFFAFRLHERKNESHSLLHSRRLFQRFLVDAYTTIESNRLRYLRFNQPTLRSDSYDSIKKSENAGKVDMSDQGSEFVLPASFTGSPRYMKNIYLDAMTVCKHFGFPDFFITFTCNPKWPEITRYVKSQKLKAEDGSDIVCRIFKMKLDSLMDDLTKKNLLGKTVSSMYTVEFQKRGLPHAHILLFMDPLHKFPTINDIDNIISADIPDKSEEPELYEVIKDMMIHGLCGAANMNSPCMENGLCSKSYPKPFAEKTTINKEGFPIYRRREQSENFVLKNGLKCDNRFVIPYNKRLSLRFRAHINVEWCNQTGSIKYLFKYINKGQDRVTIAFFLLCRYVSSCESAWRIFKFPIHYRSTAVEKLSFHLPRKQVIDYF</sequence>
<dbReference type="InterPro" id="IPR025476">
    <property type="entry name" value="Helitron_helicase-like"/>
</dbReference>
<dbReference type="EMBL" id="HG994372">
    <property type="protein sequence ID" value="CAF2108356.1"/>
    <property type="molecule type" value="Genomic_DNA"/>
</dbReference>
<accession>A0A816UBY5</accession>
<feature type="compositionally biased region" description="Basic and acidic residues" evidence="1">
    <location>
        <begin position="26"/>
        <end position="38"/>
    </location>
</feature>
<evidence type="ECO:0000259" key="2">
    <source>
        <dbReference type="Pfam" id="PF14214"/>
    </source>
</evidence>
<evidence type="ECO:0000313" key="3">
    <source>
        <dbReference type="EMBL" id="CAF2108356.1"/>
    </source>
</evidence>
<protein>
    <submittedName>
        <fullName evidence="3">(rape) hypothetical protein</fullName>
    </submittedName>
</protein>
<dbReference type="Proteomes" id="UP001295469">
    <property type="component" value="Chromosome C08"/>
</dbReference>
<feature type="domain" description="Helitron helicase-like" evidence="2">
    <location>
        <begin position="349"/>
        <end position="531"/>
    </location>
</feature>
<gene>
    <name evidence="3" type="ORF">DARMORV10_C08P14690.1</name>
</gene>
<feature type="compositionally biased region" description="Low complexity" evidence="1">
    <location>
        <begin position="1"/>
        <end position="14"/>
    </location>
</feature>
<proteinExistence type="predicted"/>
<reference evidence="3" key="1">
    <citation type="submission" date="2021-01" db="EMBL/GenBank/DDBJ databases">
        <authorList>
            <consortium name="Genoscope - CEA"/>
            <person name="William W."/>
        </authorList>
    </citation>
    <scope>NUCLEOTIDE SEQUENCE</scope>
</reference>
<dbReference type="Pfam" id="PF14214">
    <property type="entry name" value="Helitron_like_N"/>
    <property type="match status" value="1"/>
</dbReference>
<dbReference type="PANTHER" id="PTHR45786">
    <property type="entry name" value="DNA BINDING PROTEIN-LIKE"/>
    <property type="match status" value="1"/>
</dbReference>